<keyword evidence="2" id="KW-0444">Lipid biosynthesis</keyword>
<dbReference type="UniPathway" id="UPA00094"/>
<dbReference type="InterPro" id="IPR016036">
    <property type="entry name" value="Malonyl_transacylase_ACP-bd"/>
</dbReference>
<dbReference type="PANTHER" id="PTHR43775">
    <property type="entry name" value="FATTY ACID SYNTHASE"/>
    <property type="match status" value="1"/>
</dbReference>
<evidence type="ECO:0000256" key="4">
    <source>
        <dbReference type="ARBA" id="ARBA00022857"/>
    </source>
</evidence>
<feature type="non-terminal residue" evidence="11">
    <location>
        <position position="1086"/>
    </location>
</feature>
<dbReference type="InterPro" id="IPR049552">
    <property type="entry name" value="PKS_DH_N"/>
</dbReference>
<keyword evidence="12" id="KW-1185">Reference proteome</keyword>
<accession>A0A7R9Q2A4</accession>
<dbReference type="Gene3D" id="3.30.70.3290">
    <property type="match status" value="2"/>
</dbReference>
<keyword evidence="3" id="KW-0276">Fatty acid metabolism</keyword>
<dbReference type="SUPFAM" id="SSF55048">
    <property type="entry name" value="Probable ACP-binding domain of malonyl-CoA ACP transacylase"/>
    <property type="match status" value="1"/>
</dbReference>
<dbReference type="InterPro" id="IPR032821">
    <property type="entry name" value="PKS_assoc"/>
</dbReference>
<dbReference type="InterPro" id="IPR016035">
    <property type="entry name" value="Acyl_Trfase/lysoPLipase"/>
</dbReference>
<dbReference type="InterPro" id="IPR014043">
    <property type="entry name" value="Acyl_transferase_dom"/>
</dbReference>
<dbReference type="Gene3D" id="3.40.366.10">
    <property type="entry name" value="Malonyl-Coenzyme A Acyl Carrier Protein, domain 2"/>
    <property type="match status" value="2"/>
</dbReference>
<sequence>KNDDYVNSNGLAAVNNFGIGGANAHVLLGPNPKVGTSDGLRIAETIPRIVNICGRTEDAVKYVMDFIQNNPKKVTNDFLALLAPVMRFTPDINSGGMPFRGSMIISKISEANNETKYEYKRQIGVMKGKTIRPLWVLFPGLGGQWPAMAKALMSIKIFADKVEECHQILHEFGVDLKHMLLSEDKTAMSSMTAKFCSTTAIEIALFERWTSHLDITPDGIIGHSFGEIACAYADGCLTTSDAMVVTYFRGAVIENDNKIPKGLMAVVGLPSHEAIKVCPKGVYVACNNAKDTVVVSGTKNEMQTPMIEAIKKYIPNPKLRSQKWVSTSLMTTDPDDQALEYASAEYFVYNLLYPVQFYDRLKYLPSDAIVLELGPHSLFGKIVTETLDNCTYISLIKKGLNNTNLGTLFNGLAKLYEAGVNMSVENLYTKVEWPVVRSTQSISSIVRWEHNKQIPFGLYPKKYNLSTASDYNYTFDPVNYQKNKFYLDHCVDGNAIFPAAGYLMLAWRKLAAGLGRYWYDVPVVFENVQFKRPVFLNELVKTVFTVRYLPQTDEFCVLESDNVCVVGKVRAQNNEVLLTPNAIFERQKQMARCQYSLDKKDIYKKLRVLGLDYGPHFQRLRRIQTNDFRDIYGIIEWDGNFVTYLDSMLQSALFIHPNCVIVVPVMIRTVRVDPRILFNALRVNHNLNHHSDDDTITLLSNPASVLPDNDSAKYPRGLNNLNNAFNRRFCIFSAKMPFHFNRKSKRFVANGLEMEGVISQPITRRTDVENIVLESDMNKIVNEIIEKPEYELSKDMINQIQKNERLIRSLVDIVCENFITTKELKVTEINMTSNLLAKEVEQNIKQFKLFPFHVDYKLVVKSKQDIHKTYGNWIVKPGGENFRYIFHMDTNTVTNIDFNTKPYSDILANNLVANVIKGGELGTYRHFKLPADYDKIESNEYHLNFGQIRRMPIRDDDTFSDCVLGTEYVGRRADTGERVMGMESGRTFANSVKATDKYMTTVPEHWSMAEAVTVLSAYSTVHYGLIKKAYLKKVILPYDAAHRYMHLYLSLKQEMHLRLTRRLVLDWIVQFLMVLSSVQCRGKTGH</sequence>
<dbReference type="OrthoDB" id="6505209at2759"/>
<dbReference type="Pfam" id="PF21149">
    <property type="entry name" value="FAS_pseudo-KR"/>
    <property type="match status" value="1"/>
</dbReference>
<feature type="region of interest" description="N-terminal hotdog fold" evidence="9">
    <location>
        <begin position="453"/>
        <end position="583"/>
    </location>
</feature>
<reference evidence="11" key="1">
    <citation type="submission" date="2020-11" db="EMBL/GenBank/DDBJ databases">
        <authorList>
            <person name="Tran Van P."/>
        </authorList>
    </citation>
    <scope>NUCLEOTIDE SEQUENCE</scope>
</reference>
<dbReference type="EMBL" id="OC861812">
    <property type="protein sequence ID" value="CAD7629712.1"/>
    <property type="molecule type" value="Genomic_DNA"/>
</dbReference>
<evidence type="ECO:0000313" key="11">
    <source>
        <dbReference type="EMBL" id="CAD7629712.1"/>
    </source>
</evidence>
<dbReference type="GO" id="GO:0006633">
    <property type="term" value="P:fatty acid biosynthetic process"/>
    <property type="evidence" value="ECO:0007669"/>
    <property type="project" value="UniProtKB-UniPathway"/>
</dbReference>
<dbReference type="Proteomes" id="UP000759131">
    <property type="component" value="Unassembled WGS sequence"/>
</dbReference>
<keyword evidence="4" id="KW-0521">NADP</keyword>
<dbReference type="PROSITE" id="PS52019">
    <property type="entry name" value="PKS_MFAS_DH"/>
    <property type="match status" value="1"/>
</dbReference>
<gene>
    <name evidence="11" type="ORF">OSB1V03_LOCUS10127</name>
</gene>
<feature type="non-terminal residue" evidence="11">
    <location>
        <position position="1"/>
    </location>
</feature>
<dbReference type="InterPro" id="IPR001227">
    <property type="entry name" value="Ac_transferase_dom_sf"/>
</dbReference>
<dbReference type="Pfam" id="PF21089">
    <property type="entry name" value="PKS_DH_N"/>
    <property type="match status" value="1"/>
</dbReference>
<keyword evidence="5" id="KW-0560">Oxidoreductase</keyword>
<keyword evidence="1" id="KW-0596">Phosphopantetheine</keyword>
<dbReference type="PANTHER" id="PTHR43775:SF7">
    <property type="entry name" value="FATTY ACID SYNTHASE"/>
    <property type="match status" value="1"/>
</dbReference>
<dbReference type="InterPro" id="IPR049391">
    <property type="entry name" value="FAS_pseudo-KR"/>
</dbReference>
<dbReference type="Gene3D" id="3.40.50.720">
    <property type="entry name" value="NAD(P)-binding Rossmann-like Domain"/>
    <property type="match status" value="1"/>
</dbReference>
<dbReference type="Pfam" id="PF16197">
    <property type="entry name" value="KAsynt_C_assoc"/>
    <property type="match status" value="1"/>
</dbReference>
<evidence type="ECO:0000259" key="10">
    <source>
        <dbReference type="PROSITE" id="PS52019"/>
    </source>
</evidence>
<protein>
    <recommendedName>
        <fullName evidence="10">PKS/mFAS DH domain-containing protein</fullName>
    </recommendedName>
</protein>
<dbReference type="Pfam" id="PF14765">
    <property type="entry name" value="PS-DH"/>
    <property type="match status" value="1"/>
</dbReference>
<dbReference type="SUPFAM" id="SSF50129">
    <property type="entry name" value="GroES-like"/>
    <property type="match status" value="1"/>
</dbReference>
<evidence type="ECO:0000256" key="9">
    <source>
        <dbReference type="PROSITE-ProRule" id="PRU01363"/>
    </source>
</evidence>
<feature type="active site" description="Proton donor; for dehydratase activity" evidence="9">
    <location>
        <position position="646"/>
    </location>
</feature>
<dbReference type="AlphaFoldDB" id="A0A7R9Q2A4"/>
<dbReference type="InterPro" id="IPR011032">
    <property type="entry name" value="GroES-like_sf"/>
</dbReference>
<keyword evidence="8" id="KW-0511">Multifunctional enzyme</keyword>
<dbReference type="SMART" id="SM00827">
    <property type="entry name" value="PKS_AT"/>
    <property type="match status" value="1"/>
</dbReference>
<dbReference type="EMBL" id="CAJPIZ010007237">
    <property type="protein sequence ID" value="CAG2110142.1"/>
    <property type="molecule type" value="Genomic_DNA"/>
</dbReference>
<dbReference type="GO" id="GO:0004312">
    <property type="term" value="F:fatty acid synthase activity"/>
    <property type="evidence" value="ECO:0007669"/>
    <property type="project" value="TreeGrafter"/>
</dbReference>
<dbReference type="InterPro" id="IPR049900">
    <property type="entry name" value="PKS_mFAS_DH"/>
</dbReference>
<evidence type="ECO:0000256" key="3">
    <source>
        <dbReference type="ARBA" id="ARBA00022832"/>
    </source>
</evidence>
<feature type="active site" description="Proton acceptor; for dehydratase activity" evidence="9">
    <location>
        <position position="489"/>
    </location>
</feature>
<evidence type="ECO:0000256" key="8">
    <source>
        <dbReference type="ARBA" id="ARBA00023268"/>
    </source>
</evidence>
<dbReference type="Pfam" id="PF00698">
    <property type="entry name" value="Acyl_transf_1"/>
    <property type="match status" value="1"/>
</dbReference>
<dbReference type="GO" id="GO:0016491">
    <property type="term" value="F:oxidoreductase activity"/>
    <property type="evidence" value="ECO:0007669"/>
    <property type="project" value="UniProtKB-KW"/>
</dbReference>
<evidence type="ECO:0000256" key="7">
    <source>
        <dbReference type="ARBA" id="ARBA00023160"/>
    </source>
</evidence>
<dbReference type="Gene3D" id="3.10.129.110">
    <property type="entry name" value="Polyketide synthase dehydratase"/>
    <property type="match status" value="1"/>
</dbReference>
<proteinExistence type="predicted"/>
<dbReference type="InterPro" id="IPR050091">
    <property type="entry name" value="PKS_NRPS_Biosynth_Enz"/>
</dbReference>
<dbReference type="InterPro" id="IPR049551">
    <property type="entry name" value="PKS_DH_C"/>
</dbReference>
<keyword evidence="7" id="KW-0275">Fatty acid biosynthesis</keyword>
<dbReference type="InterPro" id="IPR042104">
    <property type="entry name" value="PKS_dehydratase_sf"/>
</dbReference>
<organism evidence="11">
    <name type="scientific">Medioppia subpectinata</name>
    <dbReference type="NCBI Taxonomy" id="1979941"/>
    <lineage>
        <taxon>Eukaryota</taxon>
        <taxon>Metazoa</taxon>
        <taxon>Ecdysozoa</taxon>
        <taxon>Arthropoda</taxon>
        <taxon>Chelicerata</taxon>
        <taxon>Arachnida</taxon>
        <taxon>Acari</taxon>
        <taxon>Acariformes</taxon>
        <taxon>Sarcoptiformes</taxon>
        <taxon>Oribatida</taxon>
        <taxon>Brachypylina</taxon>
        <taxon>Oppioidea</taxon>
        <taxon>Oppiidae</taxon>
        <taxon>Medioppia</taxon>
    </lineage>
</organism>
<evidence type="ECO:0000256" key="5">
    <source>
        <dbReference type="ARBA" id="ARBA00023002"/>
    </source>
</evidence>
<dbReference type="SUPFAM" id="SSF52151">
    <property type="entry name" value="FabD/lysophospholipase-like"/>
    <property type="match status" value="1"/>
</dbReference>
<evidence type="ECO:0000256" key="1">
    <source>
        <dbReference type="ARBA" id="ARBA00022450"/>
    </source>
</evidence>
<dbReference type="Gene3D" id="3.40.50.150">
    <property type="entry name" value="Vaccinia Virus protein VP39"/>
    <property type="match status" value="1"/>
</dbReference>
<dbReference type="Gene3D" id="3.90.180.10">
    <property type="entry name" value="Medium-chain alcohol dehydrogenases, catalytic domain"/>
    <property type="match status" value="2"/>
</dbReference>
<feature type="region of interest" description="C-terminal hotdog fold" evidence="9">
    <location>
        <begin position="594"/>
        <end position="735"/>
    </location>
</feature>
<evidence type="ECO:0000256" key="6">
    <source>
        <dbReference type="ARBA" id="ARBA00023098"/>
    </source>
</evidence>
<evidence type="ECO:0000256" key="2">
    <source>
        <dbReference type="ARBA" id="ARBA00022516"/>
    </source>
</evidence>
<evidence type="ECO:0000313" key="12">
    <source>
        <dbReference type="Proteomes" id="UP000759131"/>
    </source>
</evidence>
<dbReference type="InterPro" id="IPR029063">
    <property type="entry name" value="SAM-dependent_MTases_sf"/>
</dbReference>
<feature type="domain" description="PKS/mFAS DH" evidence="10">
    <location>
        <begin position="453"/>
        <end position="735"/>
    </location>
</feature>
<name>A0A7R9Q2A4_9ACAR</name>
<keyword evidence="6" id="KW-0443">Lipid metabolism</keyword>